<protein>
    <submittedName>
        <fullName evidence="5">FG-GAP repeat protein</fullName>
    </submittedName>
</protein>
<dbReference type="SUPFAM" id="SSF69318">
    <property type="entry name" value="Integrin alpha N-terminal domain"/>
    <property type="match status" value="2"/>
</dbReference>
<reference evidence="5 6" key="1">
    <citation type="submission" date="2019-02" db="EMBL/GenBank/DDBJ databases">
        <title>Deep-cultivation of Planctomycetes and their phenomic and genomic characterization uncovers novel biology.</title>
        <authorList>
            <person name="Wiegand S."/>
            <person name="Jogler M."/>
            <person name="Boedeker C."/>
            <person name="Pinto D."/>
            <person name="Vollmers J."/>
            <person name="Rivas-Marin E."/>
            <person name="Kohn T."/>
            <person name="Peeters S.H."/>
            <person name="Heuer A."/>
            <person name="Rast P."/>
            <person name="Oberbeckmann S."/>
            <person name="Bunk B."/>
            <person name="Jeske O."/>
            <person name="Meyerdierks A."/>
            <person name="Storesund J.E."/>
            <person name="Kallscheuer N."/>
            <person name="Luecker S."/>
            <person name="Lage O.M."/>
            <person name="Pohl T."/>
            <person name="Merkel B.J."/>
            <person name="Hornburger P."/>
            <person name="Mueller R.-W."/>
            <person name="Bruemmer F."/>
            <person name="Labrenz M."/>
            <person name="Spormann A.M."/>
            <person name="Op den Camp H."/>
            <person name="Overmann J."/>
            <person name="Amann R."/>
            <person name="Jetten M.S.M."/>
            <person name="Mascher T."/>
            <person name="Medema M.H."/>
            <person name="Devos D.P."/>
            <person name="Kaster A.-K."/>
            <person name="Ovreas L."/>
            <person name="Rohde M."/>
            <person name="Galperin M.Y."/>
            <person name="Jogler C."/>
        </authorList>
    </citation>
    <scope>NUCLEOTIDE SEQUENCE [LARGE SCALE GENOMIC DNA]</scope>
    <source>
        <strain evidence="5 6">SV_7m_r</strain>
    </source>
</reference>
<evidence type="ECO:0000256" key="2">
    <source>
        <dbReference type="ARBA" id="ARBA00022737"/>
    </source>
</evidence>
<evidence type="ECO:0000256" key="1">
    <source>
        <dbReference type="ARBA" id="ARBA00022729"/>
    </source>
</evidence>
<dbReference type="PANTHER" id="PTHR23221">
    <property type="entry name" value="GLYCOSYLPHOSPHATIDYLINOSITOL PHOSPHOLIPASE D"/>
    <property type="match status" value="1"/>
</dbReference>
<keyword evidence="2" id="KW-0677">Repeat</keyword>
<dbReference type="PANTHER" id="PTHR23221:SF7">
    <property type="entry name" value="PHOSPHATIDYLINOSITOL-GLYCAN-SPECIFIC PHOSPHOLIPASE D"/>
    <property type="match status" value="1"/>
</dbReference>
<evidence type="ECO:0000256" key="4">
    <source>
        <dbReference type="ARBA" id="ARBA00023180"/>
    </source>
</evidence>
<dbReference type="InterPro" id="IPR000413">
    <property type="entry name" value="Integrin_alpha"/>
</dbReference>
<dbReference type="PROSITE" id="PS51470">
    <property type="entry name" value="FG_GAP"/>
    <property type="match status" value="2"/>
</dbReference>
<dbReference type="InterPro" id="IPR013519">
    <property type="entry name" value="Int_alpha_beta-p"/>
</dbReference>
<dbReference type="InterPro" id="IPR028994">
    <property type="entry name" value="Integrin_alpha_N"/>
</dbReference>
<dbReference type="RefSeq" id="WP_145276130.1">
    <property type="nucleotide sequence ID" value="NZ_CP036272.1"/>
</dbReference>
<accession>A0A517T0I8</accession>
<proteinExistence type="predicted"/>
<keyword evidence="1" id="KW-0732">Signal</keyword>
<gene>
    <name evidence="5" type="ORF">SV7mr_43510</name>
</gene>
<sequence length="876" mass="88674">MTLPSKATRRAQVRRLRHSAIARRNLFERLESRHLLAADLGFPTAQEASFGALTTNQQGAEICLAFSMQAEGEEVLAEAGASVDVSAVISNQPTGPLTDGEPLASDVAFTNAGPGLSDHTRLQVQFDAKVENTAWQRQFIPFQSDRVPTSSLDGDNGFVLQGTALGQGLGRAVAGIGDLNADGMDDFAVTTVSADEVIVVYGSASGFDPAMAEDMINGTNGIRLTNVGAAGSLFSVASAGDVNNDGVADLIVGASGSAESPGAAYVLFGSNSLSASIDVTGLDGSDGFRLDGASNGDQFGISVASGDVNGDAISDLIVGASGVGTQGAAYVVYGKSTTFSASLAVGSLNGTNGVTIAGDQAGDDFGATVRWLGDFDGDTVGDLLVTAPGAASGLGKAYVVYGDGSLATSIDIGALPALDGFEIEGLRANQRLGSDAAGIGDFNDDGRPDLLLAEAADTVGVGGARAYVVFGFDNDSGGFDLDLLDGSNGFAVTPNLGDTPSPLRTAGGGDFNGDGLADLLLTSAATSVGTDQFAGGGYVVFGQASGLPALFELTALNGSNGFKVEGAGLSELFFEATASAGDINDDGFDDVIFGAFLATVDTDAAAGSAFVVLGQGIEQSAGVGNVDETFDLRPGDQVIYTTLSTVVPGATGSTTVLATGTVDAGNTDSNLTNNEVSASTSLAPRPVVESVQINDGGVSRSQITSLTVTFSTEVTLATGSFEIENIDSSTAVANVAVDSSVVDGKTVAVLTFDSGASVVDRDGAGALSNSLADGNYRLTVVASKVDNAGFLMLEDFVFGGQLAAAPDNDDFFRLYGDATGDGVLNFPDLNDYFAPNFFSSDGDANFLPSLDAEGDGVINFSDLNNHFAPTFFASRS</sequence>
<keyword evidence="3" id="KW-0378">Hydrolase</keyword>
<keyword evidence="6" id="KW-1185">Reference proteome</keyword>
<evidence type="ECO:0000313" key="6">
    <source>
        <dbReference type="Proteomes" id="UP000315003"/>
    </source>
</evidence>
<dbReference type="AlphaFoldDB" id="A0A517T0I8"/>
<dbReference type="InterPro" id="IPR036439">
    <property type="entry name" value="Dockerin_dom_sf"/>
</dbReference>
<evidence type="ECO:0000313" key="5">
    <source>
        <dbReference type="EMBL" id="QDT61811.1"/>
    </source>
</evidence>
<dbReference type="Proteomes" id="UP000315003">
    <property type="component" value="Chromosome"/>
</dbReference>
<name>A0A517T0I8_9BACT</name>
<dbReference type="Gene3D" id="1.10.1330.10">
    <property type="entry name" value="Dockerin domain"/>
    <property type="match status" value="1"/>
</dbReference>
<dbReference type="GO" id="GO:0000272">
    <property type="term" value="P:polysaccharide catabolic process"/>
    <property type="evidence" value="ECO:0007669"/>
    <property type="project" value="InterPro"/>
</dbReference>
<evidence type="ECO:0000256" key="3">
    <source>
        <dbReference type="ARBA" id="ARBA00022801"/>
    </source>
</evidence>
<dbReference type="InterPro" id="IPR013517">
    <property type="entry name" value="FG-GAP"/>
</dbReference>
<dbReference type="GO" id="GO:0016787">
    <property type="term" value="F:hydrolase activity"/>
    <property type="evidence" value="ECO:0007669"/>
    <property type="project" value="UniProtKB-KW"/>
</dbReference>
<dbReference type="EMBL" id="CP036272">
    <property type="protein sequence ID" value="QDT61811.1"/>
    <property type="molecule type" value="Genomic_DNA"/>
</dbReference>
<dbReference type="SMART" id="SM00191">
    <property type="entry name" value="Int_alpha"/>
    <property type="match status" value="7"/>
</dbReference>
<dbReference type="GO" id="GO:0008305">
    <property type="term" value="C:integrin complex"/>
    <property type="evidence" value="ECO:0007669"/>
    <property type="project" value="InterPro"/>
</dbReference>
<dbReference type="PRINTS" id="PR01185">
    <property type="entry name" value="INTEGRINA"/>
</dbReference>
<dbReference type="Pfam" id="PF01839">
    <property type="entry name" value="FG-GAP"/>
    <property type="match status" value="2"/>
</dbReference>
<dbReference type="Gene3D" id="2.130.10.130">
    <property type="entry name" value="Integrin alpha, N-terminal"/>
    <property type="match status" value="4"/>
</dbReference>
<dbReference type="OrthoDB" id="292698at2"/>
<keyword evidence="4" id="KW-0325">Glycoprotein</keyword>
<dbReference type="GO" id="GO:0007155">
    <property type="term" value="P:cell adhesion"/>
    <property type="evidence" value="ECO:0007669"/>
    <property type="project" value="InterPro"/>
</dbReference>
<organism evidence="5 6">
    <name type="scientific">Stieleria bergensis</name>
    <dbReference type="NCBI Taxonomy" id="2528025"/>
    <lineage>
        <taxon>Bacteria</taxon>
        <taxon>Pseudomonadati</taxon>
        <taxon>Planctomycetota</taxon>
        <taxon>Planctomycetia</taxon>
        <taxon>Pirellulales</taxon>
        <taxon>Pirellulaceae</taxon>
        <taxon>Stieleria</taxon>
    </lineage>
</organism>